<name>A0A9Q0LNC2_ANAIG</name>
<evidence type="ECO:0000256" key="2">
    <source>
        <dbReference type="ARBA" id="ARBA00022737"/>
    </source>
</evidence>
<keyword evidence="1 3" id="KW-0853">WD repeat</keyword>
<dbReference type="PROSITE" id="PS50082">
    <property type="entry name" value="WD_REPEATS_2"/>
    <property type="match status" value="2"/>
</dbReference>
<dbReference type="InterPro" id="IPR001680">
    <property type="entry name" value="WD40_rpt"/>
</dbReference>
<dbReference type="Proteomes" id="UP001149090">
    <property type="component" value="Unassembled WGS sequence"/>
</dbReference>
<dbReference type="Gene3D" id="2.130.10.10">
    <property type="entry name" value="YVTN repeat-like/Quinoprotein amine dehydrogenase"/>
    <property type="match status" value="2"/>
</dbReference>
<organism evidence="4 5">
    <name type="scientific">Anaeramoeba ignava</name>
    <name type="common">Anaerobic marine amoeba</name>
    <dbReference type="NCBI Taxonomy" id="1746090"/>
    <lineage>
        <taxon>Eukaryota</taxon>
        <taxon>Metamonada</taxon>
        <taxon>Anaeramoebidae</taxon>
        <taxon>Anaeramoeba</taxon>
    </lineage>
</organism>
<dbReference type="InterPro" id="IPR015943">
    <property type="entry name" value="WD40/YVTN_repeat-like_dom_sf"/>
</dbReference>
<protein>
    <submittedName>
        <fullName evidence="4">Guanine nucleotide-binding protein subunit beta-like protein</fullName>
    </submittedName>
</protein>
<reference evidence="4" key="1">
    <citation type="submission" date="2022-10" db="EMBL/GenBank/DDBJ databases">
        <title>Novel sulphate-reducing endosymbionts in the free-living metamonad Anaeramoeba.</title>
        <authorList>
            <person name="Jerlstrom-Hultqvist J."/>
            <person name="Cepicka I."/>
            <person name="Gallot-Lavallee L."/>
            <person name="Salas-Leiva D."/>
            <person name="Curtis B.A."/>
            <person name="Zahonova K."/>
            <person name="Pipaliya S."/>
            <person name="Dacks J."/>
            <person name="Roger A.J."/>
        </authorList>
    </citation>
    <scope>NUCLEOTIDE SEQUENCE</scope>
    <source>
        <strain evidence="4">BMAN</strain>
    </source>
</reference>
<dbReference type="OMA" id="YQRQSMQ"/>
<dbReference type="EMBL" id="JAPDFW010000063">
    <property type="protein sequence ID" value="KAJ5076082.1"/>
    <property type="molecule type" value="Genomic_DNA"/>
</dbReference>
<dbReference type="PANTHER" id="PTHR19854:SF1">
    <property type="entry name" value="GUANINE NUCLEOTIDE-BINDING PROTEIN SUBUNIT BETA-LIKE PROTEIN 1"/>
    <property type="match status" value="1"/>
</dbReference>
<gene>
    <name evidence="4" type="ORF">M0811_06944</name>
</gene>
<dbReference type="SMART" id="SM00320">
    <property type="entry name" value="WD40"/>
    <property type="match status" value="5"/>
</dbReference>
<evidence type="ECO:0000313" key="4">
    <source>
        <dbReference type="EMBL" id="KAJ5076082.1"/>
    </source>
</evidence>
<dbReference type="Pfam" id="PF00400">
    <property type="entry name" value="WD40"/>
    <property type="match status" value="2"/>
</dbReference>
<dbReference type="PANTHER" id="PTHR19854">
    <property type="entry name" value="TRANSDUCIN BETA-LIKE 3"/>
    <property type="match status" value="1"/>
</dbReference>
<evidence type="ECO:0000313" key="5">
    <source>
        <dbReference type="Proteomes" id="UP001149090"/>
    </source>
</evidence>
<dbReference type="PROSITE" id="PS50294">
    <property type="entry name" value="WD_REPEATS_REGION"/>
    <property type="match status" value="2"/>
</dbReference>
<sequence>MKKTHKQIPQPIRVYRGHSESISSVRFISDNTIFASGSNDGEIRIWKSQSNQLVSIINSNSKKGILHIEKIDSSSFATQSRDGVIKLWNCENSDFISNFEFQTNSKFSFCKFSLSLDFSSLAIPSENPDEIELFDFKSGKKISKMQTEKSGMCMTLGFLKDQLFAGFENGKLYGFDTRMLSEDFIQPVSSLSCFEQPFLSLAISQKYETIFTGSVDPKFLLVQVSSENISQKDPFSDEKGGLILKDEIQLGHEGTSEICLRNDDQIFAFCGWDKRIRVFQFKNKTPKPLAILKFHTETVNSIHFSEDLLNGYLLAGSKDKKITLWQLYPKRKK</sequence>
<dbReference type="PRINTS" id="PR00320">
    <property type="entry name" value="GPROTEINBRPT"/>
</dbReference>
<evidence type="ECO:0000256" key="1">
    <source>
        <dbReference type="ARBA" id="ARBA00022574"/>
    </source>
</evidence>
<dbReference type="OrthoDB" id="7668193at2759"/>
<keyword evidence="5" id="KW-1185">Reference proteome</keyword>
<feature type="repeat" description="WD" evidence="3">
    <location>
        <begin position="292"/>
        <end position="333"/>
    </location>
</feature>
<dbReference type="InterPro" id="IPR036322">
    <property type="entry name" value="WD40_repeat_dom_sf"/>
</dbReference>
<proteinExistence type="predicted"/>
<dbReference type="InterPro" id="IPR020472">
    <property type="entry name" value="WD40_PAC1"/>
</dbReference>
<keyword evidence="2" id="KW-0677">Repeat</keyword>
<dbReference type="SUPFAM" id="SSF50978">
    <property type="entry name" value="WD40 repeat-like"/>
    <property type="match status" value="1"/>
</dbReference>
<dbReference type="AlphaFoldDB" id="A0A9Q0LNC2"/>
<feature type="repeat" description="WD" evidence="3">
    <location>
        <begin position="15"/>
        <end position="56"/>
    </location>
</feature>
<comment type="caution">
    <text evidence="4">The sequence shown here is derived from an EMBL/GenBank/DDBJ whole genome shotgun (WGS) entry which is preliminary data.</text>
</comment>
<accession>A0A9Q0LNC2</accession>
<evidence type="ECO:0000256" key="3">
    <source>
        <dbReference type="PROSITE-ProRule" id="PRU00221"/>
    </source>
</evidence>